<dbReference type="GO" id="GO:0000155">
    <property type="term" value="F:phosphorelay sensor kinase activity"/>
    <property type="evidence" value="ECO:0007669"/>
    <property type="project" value="InterPro"/>
</dbReference>
<dbReference type="InterPro" id="IPR036097">
    <property type="entry name" value="HisK_dim/P_sf"/>
</dbReference>
<keyword evidence="4" id="KW-0808">Transferase</keyword>
<evidence type="ECO:0000256" key="6">
    <source>
        <dbReference type="ARBA" id="ARBA00023012"/>
    </source>
</evidence>
<keyword evidence="3" id="KW-0597">Phosphoprotein</keyword>
<evidence type="ECO:0000256" key="3">
    <source>
        <dbReference type="ARBA" id="ARBA00022553"/>
    </source>
</evidence>
<dbReference type="SMART" id="SM00387">
    <property type="entry name" value="HATPase_c"/>
    <property type="match status" value="1"/>
</dbReference>
<evidence type="ECO:0000256" key="4">
    <source>
        <dbReference type="ARBA" id="ARBA00022679"/>
    </source>
</evidence>
<evidence type="ECO:0000313" key="10">
    <source>
        <dbReference type="Proteomes" id="UP000252733"/>
    </source>
</evidence>
<evidence type="ECO:0000256" key="2">
    <source>
        <dbReference type="ARBA" id="ARBA00012438"/>
    </source>
</evidence>
<dbReference type="InterPro" id="IPR003661">
    <property type="entry name" value="HisK_dim/P_dom"/>
</dbReference>
<evidence type="ECO:0000256" key="1">
    <source>
        <dbReference type="ARBA" id="ARBA00000085"/>
    </source>
</evidence>
<dbReference type="SUPFAM" id="SSF47384">
    <property type="entry name" value="Homodimeric domain of signal transducing histidine kinase"/>
    <property type="match status" value="1"/>
</dbReference>
<dbReference type="Gene3D" id="1.10.287.130">
    <property type="match status" value="1"/>
</dbReference>
<evidence type="ECO:0000259" key="8">
    <source>
        <dbReference type="PROSITE" id="PS50109"/>
    </source>
</evidence>
<protein>
    <recommendedName>
        <fullName evidence="2">histidine kinase</fullName>
        <ecNumber evidence="2">2.7.13.3</ecNumber>
    </recommendedName>
</protein>
<dbReference type="Pfam" id="PF02518">
    <property type="entry name" value="HATPase_c"/>
    <property type="match status" value="1"/>
</dbReference>
<keyword evidence="5 9" id="KW-0418">Kinase</keyword>
<dbReference type="Gene3D" id="3.30.565.10">
    <property type="entry name" value="Histidine kinase-like ATPase, C-terminal domain"/>
    <property type="match status" value="1"/>
</dbReference>
<keyword evidence="10" id="KW-1185">Reference proteome</keyword>
<dbReference type="InterPro" id="IPR050736">
    <property type="entry name" value="Sensor_HK_Regulatory"/>
</dbReference>
<dbReference type="SMART" id="SM00388">
    <property type="entry name" value="HisKA"/>
    <property type="match status" value="1"/>
</dbReference>
<evidence type="ECO:0000256" key="7">
    <source>
        <dbReference type="SAM" id="Coils"/>
    </source>
</evidence>
<dbReference type="AlphaFoldDB" id="A0A368VCP9"/>
<dbReference type="SUPFAM" id="SSF55874">
    <property type="entry name" value="ATPase domain of HSP90 chaperone/DNA topoisomerase II/histidine kinase"/>
    <property type="match status" value="1"/>
</dbReference>
<reference evidence="9 10" key="1">
    <citation type="submission" date="2018-07" db="EMBL/GenBank/DDBJ databases">
        <title>Freshwater and sediment microbial communities from various areas in North America, analyzing microbe dynamics in response to fracking.</title>
        <authorList>
            <person name="Lamendella R."/>
        </authorList>
    </citation>
    <scope>NUCLEOTIDE SEQUENCE [LARGE SCALE GENOMIC DNA]</scope>
    <source>
        <strain evidence="9 10">160A</strain>
    </source>
</reference>
<dbReference type="InterPro" id="IPR004358">
    <property type="entry name" value="Sig_transdc_His_kin-like_C"/>
</dbReference>
<keyword evidence="7" id="KW-0175">Coiled coil</keyword>
<dbReference type="InterPro" id="IPR036890">
    <property type="entry name" value="HATPase_C_sf"/>
</dbReference>
<evidence type="ECO:0000256" key="5">
    <source>
        <dbReference type="ARBA" id="ARBA00022777"/>
    </source>
</evidence>
<accession>A0A368VCP9</accession>
<dbReference type="CDD" id="cd00082">
    <property type="entry name" value="HisKA"/>
    <property type="match status" value="1"/>
</dbReference>
<sequence>MSLIEAISNIFKSKDSFPKEPSDFFSGDKTTEFIERLNAKSLRAIGLSPLDALTLKICEISQAEYIMVAKTSEEEGYFRTISICNQTNPIQNNHFSFKINALLKHPNPDTPVEVDAQVVFSQTNLPKSKHGNCIALQIRDNDKTPMGIILGISKPSRARTLTNVIKFYSDHLTTEMRHLNSKEKLEKKNKKLLRTEEELKLKNQLLDNLNKNISKAKQVVDESSRLKSAFLANLSHEIRTPMNVIMGFTELLSAANMTSEQRRNYIDIIQQNGTRLLHIMDSLIDISRFQAKNIGKEQHAFSLNQMLQQLYNNFNADIEASGKPITLTLTLSKNHGEDVIVLDKEATYKVLNHLLDNAVKFTASGSIRFGYEIKEKQILFHVEDTGIGIPEGKEKEIFDLFRQGDLRLSRQFGGTGLGLAIAKRYVSAMNGQIWCSNNQSSARGATFKFSLPLLAASKNRTETLSQNSSGALTVAATTMISNDSLL</sequence>
<feature type="coiled-coil region" evidence="7">
    <location>
        <begin position="178"/>
        <end position="226"/>
    </location>
</feature>
<proteinExistence type="predicted"/>
<dbReference type="EMBL" id="QPIZ01000006">
    <property type="protein sequence ID" value="RCW37414.1"/>
    <property type="molecule type" value="Genomic_DNA"/>
</dbReference>
<dbReference type="PANTHER" id="PTHR43711">
    <property type="entry name" value="TWO-COMPONENT HISTIDINE KINASE"/>
    <property type="match status" value="1"/>
</dbReference>
<dbReference type="PANTHER" id="PTHR43711:SF26">
    <property type="entry name" value="SENSOR HISTIDINE KINASE RCSC"/>
    <property type="match status" value="1"/>
</dbReference>
<comment type="catalytic activity">
    <reaction evidence="1">
        <text>ATP + protein L-histidine = ADP + protein N-phospho-L-histidine.</text>
        <dbReference type="EC" id="2.7.13.3"/>
    </reaction>
</comment>
<evidence type="ECO:0000313" key="9">
    <source>
        <dbReference type="EMBL" id="RCW37414.1"/>
    </source>
</evidence>
<feature type="domain" description="Histidine kinase" evidence="8">
    <location>
        <begin position="233"/>
        <end position="455"/>
    </location>
</feature>
<dbReference type="RefSeq" id="WP_114436700.1">
    <property type="nucleotide sequence ID" value="NZ_QPIZ01000006.1"/>
</dbReference>
<dbReference type="Proteomes" id="UP000252733">
    <property type="component" value="Unassembled WGS sequence"/>
</dbReference>
<dbReference type="PROSITE" id="PS50109">
    <property type="entry name" value="HIS_KIN"/>
    <property type="match status" value="1"/>
</dbReference>
<dbReference type="Pfam" id="PF00512">
    <property type="entry name" value="HisKA"/>
    <property type="match status" value="1"/>
</dbReference>
<keyword evidence="6" id="KW-0902">Two-component regulatory system</keyword>
<dbReference type="InterPro" id="IPR005467">
    <property type="entry name" value="His_kinase_dom"/>
</dbReference>
<dbReference type="EC" id="2.7.13.3" evidence="2"/>
<gene>
    <name evidence="9" type="ORF">DFO77_106108</name>
</gene>
<organism evidence="9 10">
    <name type="scientific">Marinilabilia salmonicolor</name>
    <dbReference type="NCBI Taxonomy" id="989"/>
    <lineage>
        <taxon>Bacteria</taxon>
        <taxon>Pseudomonadati</taxon>
        <taxon>Bacteroidota</taxon>
        <taxon>Bacteroidia</taxon>
        <taxon>Marinilabiliales</taxon>
        <taxon>Marinilabiliaceae</taxon>
        <taxon>Marinilabilia</taxon>
    </lineage>
</organism>
<name>A0A368VCP9_9BACT</name>
<comment type="caution">
    <text evidence="9">The sequence shown here is derived from an EMBL/GenBank/DDBJ whole genome shotgun (WGS) entry which is preliminary data.</text>
</comment>
<dbReference type="PRINTS" id="PR00344">
    <property type="entry name" value="BCTRLSENSOR"/>
</dbReference>
<dbReference type="InterPro" id="IPR003594">
    <property type="entry name" value="HATPase_dom"/>
</dbReference>